<dbReference type="InterPro" id="IPR027417">
    <property type="entry name" value="P-loop_NTPase"/>
</dbReference>
<comment type="subcellular location">
    <subcellularLocation>
        <location evidence="1">Cytoplasm</location>
    </subcellularLocation>
</comment>
<evidence type="ECO:0000256" key="3">
    <source>
        <dbReference type="ARBA" id="ARBA00022490"/>
    </source>
</evidence>
<keyword evidence="9" id="KW-1185">Reference proteome</keyword>
<protein>
    <recommendedName>
        <fullName evidence="6">PhoH-like protein</fullName>
    </recommendedName>
</protein>
<evidence type="ECO:0000256" key="6">
    <source>
        <dbReference type="ARBA" id="ARBA00039970"/>
    </source>
</evidence>
<gene>
    <name evidence="8" type="ORF">DCMF_23475</name>
</gene>
<evidence type="ECO:0000256" key="4">
    <source>
        <dbReference type="ARBA" id="ARBA00022741"/>
    </source>
</evidence>
<keyword evidence="3" id="KW-0963">Cytoplasm</keyword>
<dbReference type="SUPFAM" id="SSF52540">
    <property type="entry name" value="P-loop containing nucleoside triphosphate hydrolases"/>
    <property type="match status" value="1"/>
</dbReference>
<comment type="similarity">
    <text evidence="2">Belongs to the PhoH family.</text>
</comment>
<dbReference type="RefSeq" id="WP_148136667.1">
    <property type="nucleotide sequence ID" value="NZ_CP017634.1"/>
</dbReference>
<dbReference type="OrthoDB" id="9773137at2"/>
<dbReference type="PANTHER" id="PTHR30473:SF1">
    <property type="entry name" value="PHOH-LIKE PROTEIN"/>
    <property type="match status" value="1"/>
</dbReference>
<dbReference type="EMBL" id="CP017634">
    <property type="protein sequence ID" value="ATW27316.1"/>
    <property type="molecule type" value="Genomic_DNA"/>
</dbReference>
<dbReference type="FunFam" id="3.40.50.300:FF:000013">
    <property type="entry name" value="PhoH family ATPase"/>
    <property type="match status" value="1"/>
</dbReference>
<dbReference type="KEGG" id="fwa:DCMF_23475"/>
<evidence type="ECO:0000256" key="5">
    <source>
        <dbReference type="ARBA" id="ARBA00022840"/>
    </source>
</evidence>
<name>A0A3G1KXX6_FORW1</name>
<proteinExistence type="inferred from homology"/>
<keyword evidence="4" id="KW-0547">Nucleotide-binding</keyword>
<dbReference type="Gene3D" id="3.40.50.300">
    <property type="entry name" value="P-loop containing nucleotide triphosphate hydrolases"/>
    <property type="match status" value="1"/>
</dbReference>
<reference evidence="8 9" key="1">
    <citation type="submission" date="2016-10" db="EMBL/GenBank/DDBJ databases">
        <title>Complete Genome Sequence of Peptococcaceae strain DCMF.</title>
        <authorList>
            <person name="Edwards R.J."/>
            <person name="Holland S.I."/>
            <person name="Deshpande N.P."/>
            <person name="Wong Y.K."/>
            <person name="Ertan H."/>
            <person name="Manefield M."/>
            <person name="Russell T.L."/>
            <person name="Lee M.J."/>
        </authorList>
    </citation>
    <scope>NUCLEOTIDE SEQUENCE [LARGE SCALE GENOMIC DNA]</scope>
    <source>
        <strain evidence="8 9">DCMF</strain>
    </source>
</reference>
<dbReference type="PANTHER" id="PTHR30473">
    <property type="entry name" value="PROTEIN PHOH"/>
    <property type="match status" value="1"/>
</dbReference>
<dbReference type="InterPro" id="IPR003714">
    <property type="entry name" value="PhoH"/>
</dbReference>
<keyword evidence="5" id="KW-0067">ATP-binding</keyword>
<dbReference type="Proteomes" id="UP000323521">
    <property type="component" value="Chromosome"/>
</dbReference>
<evidence type="ECO:0000256" key="2">
    <source>
        <dbReference type="ARBA" id="ARBA00010393"/>
    </source>
</evidence>
<dbReference type="GO" id="GO:0005829">
    <property type="term" value="C:cytosol"/>
    <property type="evidence" value="ECO:0007669"/>
    <property type="project" value="TreeGrafter"/>
</dbReference>
<evidence type="ECO:0000259" key="7">
    <source>
        <dbReference type="Pfam" id="PF02562"/>
    </source>
</evidence>
<evidence type="ECO:0000313" key="9">
    <source>
        <dbReference type="Proteomes" id="UP000323521"/>
    </source>
</evidence>
<dbReference type="GO" id="GO:0005524">
    <property type="term" value="F:ATP binding"/>
    <property type="evidence" value="ECO:0007669"/>
    <property type="project" value="UniProtKB-KW"/>
</dbReference>
<dbReference type="InterPro" id="IPR051451">
    <property type="entry name" value="PhoH2-like"/>
</dbReference>
<evidence type="ECO:0000256" key="1">
    <source>
        <dbReference type="ARBA" id="ARBA00004496"/>
    </source>
</evidence>
<feature type="domain" description="PhoH-like protein" evidence="7">
    <location>
        <begin position="110"/>
        <end position="314"/>
    </location>
</feature>
<sequence length="318" mass="35295">MTTKRELKITIGNNGQAANLLGHRDENLRLLEQSLQAGIVARGDEVILTGTNEEVEKARRVFEHLLTLAKAGVTITVSSINYAVNMVAHENENIAEKLTETIYVTPRGKQIKAKTLGQYQYIQSIRQNGIVFGIGPAGTGKTYLAVVMAVLALKNKEVTRIILARPAVEAGEKLGFLPGDLQDKVNPYLRPIYDSLYDVLGMEAAQKFMERNTIEVAPLAYMRGRTLDDAFIILDEAQNTTPQQMKMFLTRIGFGSRAVVTGDITQVDLPQGQYSGLMQVQKILRDIPGIGFCYLTQSDVVRHPLVQKIINAYEENQM</sequence>
<evidence type="ECO:0000313" key="8">
    <source>
        <dbReference type="EMBL" id="ATW27316.1"/>
    </source>
</evidence>
<accession>A0A3G1KXX6</accession>
<organism evidence="8 9">
    <name type="scientific">Formimonas warabiya</name>
    <dbReference type="NCBI Taxonomy" id="1761012"/>
    <lineage>
        <taxon>Bacteria</taxon>
        <taxon>Bacillati</taxon>
        <taxon>Bacillota</taxon>
        <taxon>Clostridia</taxon>
        <taxon>Eubacteriales</taxon>
        <taxon>Peptococcaceae</taxon>
        <taxon>Candidatus Formimonas</taxon>
    </lineage>
</organism>
<dbReference type="AlphaFoldDB" id="A0A3G1KXX6"/>
<dbReference type="Pfam" id="PF02562">
    <property type="entry name" value="PhoH"/>
    <property type="match status" value="1"/>
</dbReference>